<dbReference type="AlphaFoldDB" id="A0A0C2IJC6"/>
<dbReference type="EMBL" id="JWZT01003819">
    <property type="protein sequence ID" value="KII65474.1"/>
    <property type="molecule type" value="Genomic_DNA"/>
</dbReference>
<accession>A0A0C2IJC6</accession>
<comment type="caution">
    <text evidence="3">The sequence shown here is derived from an EMBL/GenBank/DDBJ whole genome shotgun (WGS) entry which is preliminary data.</text>
</comment>
<dbReference type="SUPFAM" id="SSF117281">
    <property type="entry name" value="Kelch motif"/>
    <property type="match status" value="1"/>
</dbReference>
<evidence type="ECO:0000256" key="1">
    <source>
        <dbReference type="ARBA" id="ARBA00022441"/>
    </source>
</evidence>
<proteinExistence type="predicted"/>
<dbReference type="PANTHER" id="PTHR46428:SF1">
    <property type="entry name" value="KELCH DOMAIN-CONTAINING PROTEIN 10"/>
    <property type="match status" value="1"/>
</dbReference>
<dbReference type="PANTHER" id="PTHR46428">
    <property type="entry name" value="KELCH DOMAIN-CONTAINING PROTEIN 10"/>
    <property type="match status" value="1"/>
</dbReference>
<dbReference type="InterPro" id="IPR052125">
    <property type="entry name" value="KLHDC10"/>
</dbReference>
<dbReference type="InterPro" id="IPR015915">
    <property type="entry name" value="Kelch-typ_b-propeller"/>
</dbReference>
<organism evidence="3 4">
    <name type="scientific">Thelohanellus kitauei</name>
    <name type="common">Myxosporean</name>
    <dbReference type="NCBI Taxonomy" id="669202"/>
    <lineage>
        <taxon>Eukaryota</taxon>
        <taxon>Metazoa</taxon>
        <taxon>Cnidaria</taxon>
        <taxon>Myxozoa</taxon>
        <taxon>Myxosporea</taxon>
        <taxon>Bivalvulida</taxon>
        <taxon>Platysporina</taxon>
        <taxon>Myxobolidae</taxon>
        <taxon>Thelohanellus</taxon>
    </lineage>
</organism>
<name>A0A0C2IJC6_THEKT</name>
<evidence type="ECO:0000313" key="3">
    <source>
        <dbReference type="EMBL" id="KII65474.1"/>
    </source>
</evidence>
<dbReference type="OrthoDB" id="7676067at2759"/>
<evidence type="ECO:0000313" key="4">
    <source>
        <dbReference type="Proteomes" id="UP000031668"/>
    </source>
</evidence>
<dbReference type="Gene3D" id="2.120.10.80">
    <property type="entry name" value="Kelch-type beta propeller"/>
    <property type="match status" value="2"/>
</dbReference>
<dbReference type="Proteomes" id="UP000031668">
    <property type="component" value="Unassembled WGS sequence"/>
</dbReference>
<gene>
    <name evidence="3" type="ORF">RF11_14397</name>
</gene>
<sequence>MTPTDFSRYCVTSVGEFIIIYYCYEGCCLETDGDLWSYNTLSRIWRRYQLPIEIAKPCYGSSICTDGNLVYIFGGSHSPYTVRSTNSLVSFDIRDATWQILSPHIEDYDHNTPPPMYGSFIFCHQGSLYVLGGFNIYDHCCSMYKFCLERSTWFLVSQNGQKPNLESRIFGTAFKNKYNSLNHRLYIFEGTRTETNRFKDVKIFYFSTNTWTTKETSSITQEYPEDDLKNDSFAFSSKFGYLSGGMSSTTHNSDIWKINIETLEWFKLENPYKRGLVYHTMSVINDSYLFTFGGWRDHNDHLRYMQKFPIRPPTLYRLCLESISRSPNLISYTKSLPAAILDELNLDNNSGFYF</sequence>
<dbReference type="GO" id="GO:0032874">
    <property type="term" value="P:positive regulation of stress-activated MAPK cascade"/>
    <property type="evidence" value="ECO:0007669"/>
    <property type="project" value="TreeGrafter"/>
</dbReference>
<keyword evidence="4" id="KW-1185">Reference proteome</keyword>
<reference evidence="3 4" key="1">
    <citation type="journal article" date="2014" name="Genome Biol. Evol.">
        <title>The genome of the myxosporean Thelohanellus kitauei shows adaptations to nutrient acquisition within its fish host.</title>
        <authorList>
            <person name="Yang Y."/>
            <person name="Xiong J."/>
            <person name="Zhou Z."/>
            <person name="Huo F."/>
            <person name="Miao W."/>
            <person name="Ran C."/>
            <person name="Liu Y."/>
            <person name="Zhang J."/>
            <person name="Feng J."/>
            <person name="Wang M."/>
            <person name="Wang M."/>
            <person name="Wang L."/>
            <person name="Yao B."/>
        </authorList>
    </citation>
    <scope>NUCLEOTIDE SEQUENCE [LARGE SCALE GENOMIC DNA]</scope>
    <source>
        <strain evidence="3">Wuqing</strain>
    </source>
</reference>
<protein>
    <submittedName>
        <fullName evidence="3">Kelch domain-containing protein 10</fullName>
    </submittedName>
</protein>
<evidence type="ECO:0000256" key="2">
    <source>
        <dbReference type="ARBA" id="ARBA00022737"/>
    </source>
</evidence>
<keyword evidence="2" id="KW-0677">Repeat</keyword>
<dbReference type="Pfam" id="PF24681">
    <property type="entry name" value="Kelch_KLHDC2_KLHL20_DRC7"/>
    <property type="match status" value="1"/>
</dbReference>
<keyword evidence="1" id="KW-0880">Kelch repeat</keyword>